<dbReference type="NCBIfam" id="TIGR00099">
    <property type="entry name" value="Cof-subfamily"/>
    <property type="match status" value="1"/>
</dbReference>
<dbReference type="InterPro" id="IPR000150">
    <property type="entry name" value="Cof"/>
</dbReference>
<dbReference type="Gene3D" id="3.30.1240.10">
    <property type="match status" value="1"/>
</dbReference>
<sequence>MVFVFDLDGTLLKKDNTISPNMVALIKRLDKNNHRIVFASGRMLISIRKIVEKYFQKMFPIIAYNGAMVFIPNKGIIFEKTLDFQTSKEIIELLRNKNIHRQAYINDELFSEEDNENIKFYSRHAGVEYKVVEDLIELIKHKNSTKLLAIDSPMKLDKLKEELENLNLNAEIFKSMNIFLDIVPKDVNKAIALKYLLKTLKAEHEKLIVFGDNHNDIPLFKFADFSIAVGNAVTELKKIADFVSKTNDEDGVYYALTEKFPEFLKE</sequence>
<dbReference type="InterPro" id="IPR006379">
    <property type="entry name" value="HAD-SF_hydro_IIB"/>
</dbReference>
<dbReference type="PANTHER" id="PTHR10000:SF8">
    <property type="entry name" value="HAD SUPERFAMILY HYDROLASE-LIKE, TYPE 3"/>
    <property type="match status" value="1"/>
</dbReference>
<dbReference type="GO" id="GO:0000287">
    <property type="term" value="F:magnesium ion binding"/>
    <property type="evidence" value="ECO:0007669"/>
    <property type="project" value="TreeGrafter"/>
</dbReference>
<name>A0A1M5T312_9BACT</name>
<dbReference type="NCBIfam" id="TIGR01484">
    <property type="entry name" value="HAD-SF-IIB"/>
    <property type="match status" value="1"/>
</dbReference>
<accession>A0A1M5T312</accession>
<dbReference type="CDD" id="cd07516">
    <property type="entry name" value="HAD_Pase"/>
    <property type="match status" value="1"/>
</dbReference>
<gene>
    <name evidence="1" type="ORF">SAMN02745199_1124</name>
</gene>
<evidence type="ECO:0008006" key="3">
    <source>
        <dbReference type="Google" id="ProtNLM"/>
    </source>
</evidence>
<proteinExistence type="predicted"/>
<dbReference type="Proteomes" id="UP000242592">
    <property type="component" value="Unassembled WGS sequence"/>
</dbReference>
<evidence type="ECO:0000313" key="2">
    <source>
        <dbReference type="Proteomes" id="UP000242592"/>
    </source>
</evidence>
<dbReference type="GO" id="GO:0016791">
    <property type="term" value="F:phosphatase activity"/>
    <property type="evidence" value="ECO:0007669"/>
    <property type="project" value="TreeGrafter"/>
</dbReference>
<dbReference type="InterPro" id="IPR036412">
    <property type="entry name" value="HAD-like_sf"/>
</dbReference>
<dbReference type="AlphaFoldDB" id="A0A1M5T312"/>
<dbReference type="RefSeq" id="WP_073073090.1">
    <property type="nucleotide sequence ID" value="NZ_FQXN01000004.1"/>
</dbReference>
<dbReference type="Pfam" id="PF08282">
    <property type="entry name" value="Hydrolase_3"/>
    <property type="match status" value="1"/>
</dbReference>
<reference evidence="2" key="1">
    <citation type="submission" date="2016-11" db="EMBL/GenBank/DDBJ databases">
        <authorList>
            <person name="Varghese N."/>
            <person name="Submissions S."/>
        </authorList>
    </citation>
    <scope>NUCLEOTIDE SEQUENCE [LARGE SCALE GENOMIC DNA]</scope>
    <source>
        <strain evidence="2">DSM 15807</strain>
    </source>
</reference>
<dbReference type="OrthoDB" id="9790031at2"/>
<dbReference type="STRING" id="1123380.SAMN02745199_1124"/>
<dbReference type="Gene3D" id="3.40.50.1000">
    <property type="entry name" value="HAD superfamily/HAD-like"/>
    <property type="match status" value="1"/>
</dbReference>
<dbReference type="PANTHER" id="PTHR10000">
    <property type="entry name" value="PHOSPHOSERINE PHOSPHATASE"/>
    <property type="match status" value="1"/>
</dbReference>
<evidence type="ECO:0000313" key="1">
    <source>
        <dbReference type="EMBL" id="SHH44743.1"/>
    </source>
</evidence>
<protein>
    <recommendedName>
        <fullName evidence="3">Cof subfamily of IIB subfamily of haloacid dehalogenase superfamily/HAD-superfamily hydrolase, subfamily IIB</fullName>
    </recommendedName>
</protein>
<dbReference type="SFLD" id="SFLDG01144">
    <property type="entry name" value="C2.B.4:_PGP_Like"/>
    <property type="match status" value="1"/>
</dbReference>
<dbReference type="EMBL" id="FQXN01000004">
    <property type="protein sequence ID" value="SHH44743.1"/>
    <property type="molecule type" value="Genomic_DNA"/>
</dbReference>
<dbReference type="GO" id="GO:0005829">
    <property type="term" value="C:cytosol"/>
    <property type="evidence" value="ECO:0007669"/>
    <property type="project" value="TreeGrafter"/>
</dbReference>
<dbReference type="SMR" id="A0A1M5T312"/>
<dbReference type="SUPFAM" id="SSF56784">
    <property type="entry name" value="HAD-like"/>
    <property type="match status" value="1"/>
</dbReference>
<dbReference type="SFLD" id="SFLDG01140">
    <property type="entry name" value="C2.B:_Phosphomannomutase_and_P"/>
    <property type="match status" value="1"/>
</dbReference>
<keyword evidence="2" id="KW-1185">Reference proteome</keyword>
<dbReference type="SFLD" id="SFLDS00003">
    <property type="entry name" value="Haloacid_Dehalogenase"/>
    <property type="match status" value="1"/>
</dbReference>
<dbReference type="InterPro" id="IPR023214">
    <property type="entry name" value="HAD_sf"/>
</dbReference>
<organism evidence="1 2">
    <name type="scientific">Thermosipho atlanticus DSM 15807</name>
    <dbReference type="NCBI Taxonomy" id="1123380"/>
    <lineage>
        <taxon>Bacteria</taxon>
        <taxon>Thermotogati</taxon>
        <taxon>Thermotogota</taxon>
        <taxon>Thermotogae</taxon>
        <taxon>Thermotogales</taxon>
        <taxon>Fervidobacteriaceae</taxon>
        <taxon>Thermosipho</taxon>
    </lineage>
</organism>